<evidence type="ECO:0000259" key="5">
    <source>
        <dbReference type="PROSITE" id="PS01124"/>
    </source>
</evidence>
<accession>A0A1Q8CPV9</accession>
<dbReference type="SUPFAM" id="SSF46689">
    <property type="entry name" value="Homeodomain-like"/>
    <property type="match status" value="2"/>
</dbReference>
<organism evidence="6 7">
    <name type="scientific">Actinophytocola xanthii</name>
    <dbReference type="NCBI Taxonomy" id="1912961"/>
    <lineage>
        <taxon>Bacteria</taxon>
        <taxon>Bacillati</taxon>
        <taxon>Actinomycetota</taxon>
        <taxon>Actinomycetes</taxon>
        <taxon>Pseudonocardiales</taxon>
        <taxon>Pseudonocardiaceae</taxon>
    </lineage>
</organism>
<protein>
    <submittedName>
        <fullName evidence="6">AraC family transcriptional regulator</fullName>
    </submittedName>
</protein>
<dbReference type="InterPro" id="IPR018060">
    <property type="entry name" value="HTH_AraC"/>
</dbReference>
<dbReference type="InterPro" id="IPR009057">
    <property type="entry name" value="Homeodomain-like_sf"/>
</dbReference>
<dbReference type="Proteomes" id="UP000185596">
    <property type="component" value="Unassembled WGS sequence"/>
</dbReference>
<dbReference type="Pfam" id="PF12833">
    <property type="entry name" value="HTH_18"/>
    <property type="match status" value="1"/>
</dbReference>
<dbReference type="SMART" id="SM00342">
    <property type="entry name" value="HTH_ARAC"/>
    <property type="match status" value="1"/>
</dbReference>
<dbReference type="SUPFAM" id="SSF51215">
    <property type="entry name" value="Regulatory protein AraC"/>
    <property type="match status" value="1"/>
</dbReference>
<dbReference type="InterPro" id="IPR018062">
    <property type="entry name" value="HTH_AraC-typ_CS"/>
</dbReference>
<dbReference type="InterPro" id="IPR037923">
    <property type="entry name" value="HTH-like"/>
</dbReference>
<dbReference type="PROSITE" id="PS00041">
    <property type="entry name" value="HTH_ARAC_FAMILY_1"/>
    <property type="match status" value="1"/>
</dbReference>
<keyword evidence="1" id="KW-0805">Transcription regulation</keyword>
<dbReference type="InterPro" id="IPR050204">
    <property type="entry name" value="AraC_XylS_family_regulators"/>
</dbReference>
<dbReference type="GO" id="GO:0043565">
    <property type="term" value="F:sequence-specific DNA binding"/>
    <property type="evidence" value="ECO:0007669"/>
    <property type="project" value="InterPro"/>
</dbReference>
<evidence type="ECO:0000313" key="6">
    <source>
        <dbReference type="EMBL" id="OLF16391.1"/>
    </source>
</evidence>
<keyword evidence="4" id="KW-0804">Transcription</keyword>
<dbReference type="OrthoDB" id="2060755at2"/>
<proteinExistence type="predicted"/>
<dbReference type="AlphaFoldDB" id="A0A1Q8CPV9"/>
<dbReference type="PANTHER" id="PTHR46796">
    <property type="entry name" value="HTH-TYPE TRANSCRIPTIONAL ACTIVATOR RHAS-RELATED"/>
    <property type="match status" value="1"/>
</dbReference>
<keyword evidence="2" id="KW-0238">DNA-binding</keyword>
<keyword evidence="7" id="KW-1185">Reference proteome</keyword>
<dbReference type="EMBL" id="MSIE01000029">
    <property type="protein sequence ID" value="OLF16391.1"/>
    <property type="molecule type" value="Genomic_DNA"/>
</dbReference>
<keyword evidence="3" id="KW-0010">Activator</keyword>
<dbReference type="STRING" id="1912961.BU204_16150"/>
<name>A0A1Q8CPV9_9PSEU</name>
<feature type="domain" description="HTH araC/xylS-type" evidence="5">
    <location>
        <begin position="164"/>
        <end position="261"/>
    </location>
</feature>
<evidence type="ECO:0000256" key="4">
    <source>
        <dbReference type="ARBA" id="ARBA00023163"/>
    </source>
</evidence>
<dbReference type="PANTHER" id="PTHR46796:SF2">
    <property type="entry name" value="TRANSCRIPTIONAL REGULATORY PROTEIN"/>
    <property type="match status" value="1"/>
</dbReference>
<dbReference type="Gene3D" id="1.10.10.60">
    <property type="entry name" value="Homeodomain-like"/>
    <property type="match status" value="1"/>
</dbReference>
<dbReference type="PROSITE" id="PS01124">
    <property type="entry name" value="HTH_ARAC_FAMILY_2"/>
    <property type="match status" value="1"/>
</dbReference>
<evidence type="ECO:0000256" key="2">
    <source>
        <dbReference type="ARBA" id="ARBA00023125"/>
    </source>
</evidence>
<dbReference type="InterPro" id="IPR003313">
    <property type="entry name" value="AraC-bd"/>
</dbReference>
<gene>
    <name evidence="6" type="ORF">BU204_16150</name>
</gene>
<dbReference type="GO" id="GO:0003700">
    <property type="term" value="F:DNA-binding transcription factor activity"/>
    <property type="evidence" value="ECO:0007669"/>
    <property type="project" value="InterPro"/>
</dbReference>
<comment type="caution">
    <text evidence="6">The sequence shown here is derived from an EMBL/GenBank/DDBJ whole genome shotgun (WGS) entry which is preliminary data.</text>
</comment>
<dbReference type="Pfam" id="PF02311">
    <property type="entry name" value="AraC_binding"/>
    <property type="match status" value="1"/>
</dbReference>
<evidence type="ECO:0000313" key="7">
    <source>
        <dbReference type="Proteomes" id="UP000185596"/>
    </source>
</evidence>
<sequence length="267" mass="29172">MAGEPDITAWHPPVEGIREVFHARFTTHAYPSHTHEAWTLLLVDDGVVRYDLDRHEHGAIRSAVTLLPPGVPHDGRAAGPSGFRKRVLYLEPSVLDPALVGAAVDRPSLPDPPLRDRVHRLHATLTARTEDLEAQSRLAFVVERLSGHLRPHARPEPTPAGLAHRLRELLDATLPTGLTLTEAAAELGAHPASLVRAFSTAFGIPPHRYLTGRRLELARAHLLDGVPVAEAATRAGFYDQAHLTRHFSRLLGIAPGGYLRSGLRYAP</sequence>
<evidence type="ECO:0000256" key="3">
    <source>
        <dbReference type="ARBA" id="ARBA00023159"/>
    </source>
</evidence>
<dbReference type="RefSeq" id="WP_075126513.1">
    <property type="nucleotide sequence ID" value="NZ_MSIE01000029.1"/>
</dbReference>
<evidence type="ECO:0000256" key="1">
    <source>
        <dbReference type="ARBA" id="ARBA00023015"/>
    </source>
</evidence>
<reference evidence="6 7" key="1">
    <citation type="submission" date="2016-12" db="EMBL/GenBank/DDBJ databases">
        <title>The draft genome sequence of Actinophytocola sp. 11-183.</title>
        <authorList>
            <person name="Wang W."/>
            <person name="Yuan L."/>
        </authorList>
    </citation>
    <scope>NUCLEOTIDE SEQUENCE [LARGE SCALE GENOMIC DNA]</scope>
    <source>
        <strain evidence="6 7">11-183</strain>
    </source>
</reference>